<feature type="region of interest" description="Disordered" evidence="1">
    <location>
        <begin position="232"/>
        <end position="253"/>
    </location>
</feature>
<accession>Q85FP3</accession>
<feature type="compositionally biased region" description="Low complexity" evidence="1">
    <location>
        <begin position="277"/>
        <end position="297"/>
    </location>
</feature>
<feature type="region of interest" description="Disordered" evidence="1">
    <location>
        <begin position="266"/>
        <end position="389"/>
    </location>
</feature>
<name>Q85FP3_CYAM1</name>
<feature type="compositionally biased region" description="Basic and acidic residues" evidence="1">
    <location>
        <begin position="324"/>
        <end position="334"/>
    </location>
</feature>
<dbReference type="RefSeq" id="NP_849140.1">
    <property type="nucleotide sequence ID" value="NC_004799.1"/>
</dbReference>
<dbReference type="GeneID" id="844923"/>
<feature type="compositionally biased region" description="Basic and acidic residues" evidence="1">
    <location>
        <begin position="234"/>
        <end position="243"/>
    </location>
</feature>
<dbReference type="Proteomes" id="UP000007014">
    <property type="component" value="Chloroplast"/>
</dbReference>
<keyword evidence="3" id="KW-1185">Reference proteome</keyword>
<keyword evidence="2" id="KW-0150">Chloroplast</keyword>
<feature type="compositionally biased region" description="Basic and acidic residues" evidence="1">
    <location>
        <begin position="444"/>
        <end position="457"/>
    </location>
</feature>
<proteinExistence type="predicted"/>
<dbReference type="KEGG" id="cme:CymeCp208"/>
<feature type="region of interest" description="Disordered" evidence="1">
    <location>
        <begin position="430"/>
        <end position="457"/>
    </location>
</feature>
<evidence type="ECO:0000313" key="3">
    <source>
        <dbReference type="Proteomes" id="UP000007014"/>
    </source>
</evidence>
<dbReference type="STRING" id="280699.Q85FP3"/>
<dbReference type="EMBL" id="AB002583">
    <property type="protein sequence ID" value="BAC76302.1"/>
    <property type="molecule type" value="Genomic_DNA"/>
</dbReference>
<dbReference type="Gramene" id="CMV241CT">
    <property type="protein sequence ID" value="CMV241CT"/>
    <property type="gene ID" value="CMV241C"/>
</dbReference>
<protein>
    <submittedName>
        <fullName evidence="2">Uncharacterized protein</fullName>
    </submittedName>
</protein>
<evidence type="ECO:0000313" key="2">
    <source>
        <dbReference type="EMBL" id="BAC76302.1"/>
    </source>
</evidence>
<feature type="compositionally biased region" description="Basic and acidic residues" evidence="1">
    <location>
        <begin position="349"/>
        <end position="359"/>
    </location>
</feature>
<evidence type="ECO:0000256" key="1">
    <source>
        <dbReference type="SAM" id="MobiDB-lite"/>
    </source>
</evidence>
<keyword evidence="2" id="KW-0934">Plastid</keyword>
<dbReference type="HOGENOM" id="CLU_529341_0_0_1"/>
<dbReference type="OMA" id="LENQIMM"/>
<feature type="compositionally biased region" description="Acidic residues" evidence="1">
    <location>
        <begin position="244"/>
        <end position="253"/>
    </location>
</feature>
<feature type="compositionally biased region" description="Acidic residues" evidence="1">
    <location>
        <begin position="182"/>
        <end position="197"/>
    </location>
</feature>
<feature type="compositionally biased region" description="Low complexity" evidence="1">
    <location>
        <begin position="307"/>
        <end position="322"/>
    </location>
</feature>
<geneLocation type="chloroplast" evidence="2"/>
<organism evidence="2 3">
    <name type="scientific">Cyanidioschyzon merolae (strain NIES-3377 / 10D)</name>
    <name type="common">Unicellular red alga</name>
    <dbReference type="NCBI Taxonomy" id="280699"/>
    <lineage>
        <taxon>Eukaryota</taxon>
        <taxon>Rhodophyta</taxon>
        <taxon>Bangiophyceae</taxon>
        <taxon>Cyanidiales</taxon>
        <taxon>Cyanidiaceae</taxon>
        <taxon>Cyanidioschyzon</taxon>
    </lineage>
</organism>
<sequence length="515" mass="60678">MNQKDIASKVFVYLKLIREVDLFRYGKSYIAVTAGLFTYSSSQEGYIPAKMYGPRAQLLAYFKPEDEIIIEGYFTKINDEYEIIIEAVSSFRLDKIDRKKGQERLEKAAKVKARFPDVVCLLRSEADPLKRQIPRIENTDIELSQVSLSDEWVILGTPRLNPEDLLYATYYYQVDVGYEEQVEDDVSEQECEQESEQELEKASKQEQVDQEESNEESNYELIKLLQSLEESEQELEKASKQEQVDQEESNEESNYELIKLLQSLEESEQELEKASKQEQVNQEESNQELLQSLGESELQLEKEQVNQEESNQELLQSLGESELQLEKEQVKQEESNQELLQSLGEPELQLEKEQVKQEEFNQELLQSLGEPELQLEKEQVNQEESNQELLQSLGEPELQLEKEQVNQEQINQEEFNQELLQSLGESELQLEKEQVNQEESNQEQVKEQESDPEEAERRKFLEEKQKLLEQFFLIFQLIDFHMYEEEMSRPKKELLDDLFEEDFQIYYNGGWHKLT</sequence>
<feature type="compositionally biased region" description="Acidic residues" evidence="1">
    <location>
        <begin position="208"/>
        <end position="217"/>
    </location>
</feature>
<feature type="compositionally biased region" description="Basic and acidic residues" evidence="1">
    <location>
        <begin position="198"/>
        <end position="207"/>
    </location>
</feature>
<reference evidence="2" key="1">
    <citation type="journal article" date="2003" name="DNA Res.">
        <title>Complete sequence and analysis of the plastid genome of the unicellular red alga Cyanidioschyzon merolae.</title>
        <authorList>
            <person name="Ohta N."/>
            <person name="Matsuzaki M."/>
            <person name="Misumi O."/>
            <person name="Miyagishima S."/>
            <person name="Nozaki H."/>
            <person name="Tanaka K."/>
            <person name="Shin-i T."/>
            <person name="Kohara Y."/>
            <person name="Kuroiwa T."/>
        </authorList>
    </citation>
    <scope>NUCLEOTIDE SEQUENCE [LARGE SCALE GENOMIC DNA]</scope>
    <source>
        <strain evidence="2">10D</strain>
    </source>
</reference>
<feature type="region of interest" description="Disordered" evidence="1">
    <location>
        <begin position="182"/>
        <end position="217"/>
    </location>
</feature>
<dbReference type="AlphaFoldDB" id="Q85FP3"/>